<dbReference type="EMBL" id="JAKKPZ010000013">
    <property type="protein sequence ID" value="KAI1714405.1"/>
    <property type="molecule type" value="Genomic_DNA"/>
</dbReference>
<keyword evidence="1" id="KW-0732">Signal</keyword>
<sequence length="127" mass="15107">MRILMISIAYFMITRVFVLLGDDIDDQLQSNDIKVVHCTNENFEAIMRNALLFYGPNVDLIQRFLEIHLQVYFERLPGQWLVTVSQTTDYDIYLDESARESRWFCSLNYLKMDIFVVIMRIHFPDSV</sequence>
<protein>
    <submittedName>
        <fullName evidence="2">Uncharacterized protein</fullName>
    </submittedName>
</protein>
<dbReference type="AlphaFoldDB" id="A0AAD4N4A1"/>
<dbReference type="Proteomes" id="UP001201812">
    <property type="component" value="Unassembled WGS sequence"/>
</dbReference>
<name>A0AAD4N4A1_9BILA</name>
<evidence type="ECO:0000256" key="1">
    <source>
        <dbReference type="SAM" id="SignalP"/>
    </source>
</evidence>
<feature type="signal peptide" evidence="1">
    <location>
        <begin position="1"/>
        <end position="21"/>
    </location>
</feature>
<gene>
    <name evidence="2" type="ORF">DdX_08500</name>
</gene>
<feature type="chain" id="PRO_5042275992" evidence="1">
    <location>
        <begin position="22"/>
        <end position="127"/>
    </location>
</feature>
<reference evidence="2" key="1">
    <citation type="submission" date="2022-01" db="EMBL/GenBank/DDBJ databases">
        <title>Genome Sequence Resource for Two Populations of Ditylenchus destructor, the Migratory Endoparasitic Phytonematode.</title>
        <authorList>
            <person name="Zhang H."/>
            <person name="Lin R."/>
            <person name="Xie B."/>
        </authorList>
    </citation>
    <scope>NUCLEOTIDE SEQUENCE</scope>
    <source>
        <strain evidence="2">BazhouSP</strain>
    </source>
</reference>
<evidence type="ECO:0000313" key="3">
    <source>
        <dbReference type="Proteomes" id="UP001201812"/>
    </source>
</evidence>
<proteinExistence type="predicted"/>
<organism evidence="2 3">
    <name type="scientific">Ditylenchus destructor</name>
    <dbReference type="NCBI Taxonomy" id="166010"/>
    <lineage>
        <taxon>Eukaryota</taxon>
        <taxon>Metazoa</taxon>
        <taxon>Ecdysozoa</taxon>
        <taxon>Nematoda</taxon>
        <taxon>Chromadorea</taxon>
        <taxon>Rhabditida</taxon>
        <taxon>Tylenchina</taxon>
        <taxon>Tylenchomorpha</taxon>
        <taxon>Sphaerularioidea</taxon>
        <taxon>Anguinidae</taxon>
        <taxon>Anguininae</taxon>
        <taxon>Ditylenchus</taxon>
    </lineage>
</organism>
<comment type="caution">
    <text evidence="2">The sequence shown here is derived from an EMBL/GenBank/DDBJ whole genome shotgun (WGS) entry which is preliminary data.</text>
</comment>
<accession>A0AAD4N4A1</accession>
<keyword evidence="3" id="KW-1185">Reference proteome</keyword>
<evidence type="ECO:0000313" key="2">
    <source>
        <dbReference type="EMBL" id="KAI1714405.1"/>
    </source>
</evidence>